<dbReference type="InterPro" id="IPR001810">
    <property type="entry name" value="F-box_dom"/>
</dbReference>
<feature type="domain" description="F-box" evidence="1">
    <location>
        <begin position="19"/>
        <end position="65"/>
    </location>
</feature>
<comment type="caution">
    <text evidence="2">The sequence shown here is derived from an EMBL/GenBank/DDBJ whole genome shotgun (WGS) entry which is preliminary data.</text>
</comment>
<dbReference type="SUPFAM" id="SSF81383">
    <property type="entry name" value="F-box domain"/>
    <property type="match status" value="1"/>
</dbReference>
<dbReference type="Pfam" id="PF12937">
    <property type="entry name" value="F-box-like"/>
    <property type="match status" value="1"/>
</dbReference>
<sequence>MGSWISSIMGQEREAEGHDTGLGYLPESCLAEVLLHLDPLEICQAARLSRAFRGAASADFVWETKLPKNYGHLMELASDEKSPCKKTSLCKKEIYARLCRPNPFDGGTKVSSISFSSKYMNRIAGIGDFDVKGGIFKKEVTIVLNFFICRFHMVAYLRQIWWFEVDGEIDFCFPAGTYSLFFRLHLGRASKRFGRRICSSEHIHGWDKKPMRFQLATSNSQQTLSQCYLGNPGSWILCYAGDFVADRGNVATKLKFSMTQIDCTHTKGGLCVDSVLICPKGFRQGKVCSTRV</sequence>
<name>A0A426XZD3_ENSVE</name>
<accession>A0A426XZD3</accession>
<evidence type="ECO:0000259" key="1">
    <source>
        <dbReference type="PROSITE" id="PS50181"/>
    </source>
</evidence>
<dbReference type="PANTHER" id="PTHR31960:SF22">
    <property type="entry name" value="F-BOX PROTEIN PP2-A12"/>
    <property type="match status" value="1"/>
</dbReference>
<dbReference type="PANTHER" id="PTHR31960">
    <property type="entry name" value="F-BOX PROTEIN PP2-A15"/>
    <property type="match status" value="1"/>
</dbReference>
<evidence type="ECO:0000313" key="2">
    <source>
        <dbReference type="EMBL" id="RRT44836.1"/>
    </source>
</evidence>
<reference evidence="2 3" key="1">
    <citation type="journal article" date="2014" name="Agronomy (Basel)">
        <title>A Draft Genome Sequence for Ensete ventricosum, the Drought-Tolerant Tree Against Hunger.</title>
        <authorList>
            <person name="Harrison J."/>
            <person name="Moore K.A."/>
            <person name="Paszkiewicz K."/>
            <person name="Jones T."/>
            <person name="Grant M."/>
            <person name="Ambacheew D."/>
            <person name="Muzemil S."/>
            <person name="Studholme D.J."/>
        </authorList>
    </citation>
    <scope>NUCLEOTIDE SEQUENCE [LARGE SCALE GENOMIC DNA]</scope>
</reference>
<dbReference type="InterPro" id="IPR036047">
    <property type="entry name" value="F-box-like_dom_sf"/>
</dbReference>
<gene>
    <name evidence="2" type="ORF">B296_00024374</name>
</gene>
<dbReference type="SMART" id="SM00256">
    <property type="entry name" value="FBOX"/>
    <property type="match status" value="1"/>
</dbReference>
<evidence type="ECO:0000313" key="3">
    <source>
        <dbReference type="Proteomes" id="UP000287651"/>
    </source>
</evidence>
<dbReference type="Proteomes" id="UP000287651">
    <property type="component" value="Unassembled WGS sequence"/>
</dbReference>
<dbReference type="EMBL" id="AMZH03016212">
    <property type="protein sequence ID" value="RRT44836.1"/>
    <property type="molecule type" value="Genomic_DNA"/>
</dbReference>
<dbReference type="Pfam" id="PF14299">
    <property type="entry name" value="PP2"/>
    <property type="match status" value="1"/>
</dbReference>
<proteinExistence type="predicted"/>
<dbReference type="CDD" id="cd22162">
    <property type="entry name" value="F-box_AtSKIP3-like"/>
    <property type="match status" value="1"/>
</dbReference>
<dbReference type="AlphaFoldDB" id="A0A426XZD3"/>
<dbReference type="InterPro" id="IPR025886">
    <property type="entry name" value="PP2-like"/>
</dbReference>
<dbReference type="PROSITE" id="PS50181">
    <property type="entry name" value="FBOX"/>
    <property type="match status" value="1"/>
</dbReference>
<dbReference type="Gene3D" id="1.20.1280.50">
    <property type="match status" value="1"/>
</dbReference>
<protein>
    <recommendedName>
        <fullName evidence="1">F-box domain-containing protein</fullName>
    </recommendedName>
</protein>
<organism evidence="2 3">
    <name type="scientific">Ensete ventricosum</name>
    <name type="common">Abyssinian banana</name>
    <name type="synonym">Musa ensete</name>
    <dbReference type="NCBI Taxonomy" id="4639"/>
    <lineage>
        <taxon>Eukaryota</taxon>
        <taxon>Viridiplantae</taxon>
        <taxon>Streptophyta</taxon>
        <taxon>Embryophyta</taxon>
        <taxon>Tracheophyta</taxon>
        <taxon>Spermatophyta</taxon>
        <taxon>Magnoliopsida</taxon>
        <taxon>Liliopsida</taxon>
        <taxon>Zingiberales</taxon>
        <taxon>Musaceae</taxon>
        <taxon>Ensete</taxon>
    </lineage>
</organism>